<sequence length="491" mass="55197">MSKFERFVVIICIGSITIVNSLHVLTEYLANPPDRLFTAIAHYWTDYFLYISQMAQGSLLSRHMFTNEPLPPTWIYWFNGLIGALGTRGGLSVFATYNISLIGLVALLGFCWYRLCLKLYPSSPMRRLVCLLFLLTASNFFTLFHGSFGLMGDVWFSPTPALNRLGGVPHQVFQTILLMMVILLFHSTHRSKLVLLCVVTFLASIANPVQMILVIAALAWTKNWQTLVPTAIIAATGAILANREFSLQPILSVAKQWELAQYVSINPWELFVSFGPVGLLCLIGLVTIRRKQASLKTSFVLYGILSLILFLLPIGHLVGISPVRWLHPAAYAGILIIAVDGFFLVGKKVPVGILIALYLMLTIPSLWVQTTSRTSPENLNHLPLSVARALAFLKSQKEDFVVITDPQLPYDVIVPALTKKRSFTGHPIHTLYPDVKERLRNEFFWGQMDDHSALQFLKDHDIGYIFSMQIPRYSFLKTVYSQHNIIIAAVQ</sequence>
<dbReference type="AlphaFoldDB" id="A0A1F5ZQK6"/>
<proteinExistence type="predicted"/>
<feature type="transmembrane region" description="Helical" evidence="1">
    <location>
        <begin position="97"/>
        <end position="116"/>
    </location>
</feature>
<dbReference type="Proteomes" id="UP000177416">
    <property type="component" value="Unassembled WGS sequence"/>
</dbReference>
<feature type="transmembrane region" description="Helical" evidence="1">
    <location>
        <begin position="128"/>
        <end position="148"/>
    </location>
</feature>
<feature type="transmembrane region" description="Helical" evidence="1">
    <location>
        <begin position="270"/>
        <end position="288"/>
    </location>
</feature>
<evidence type="ECO:0000313" key="2">
    <source>
        <dbReference type="EMBL" id="OGG14387.1"/>
    </source>
</evidence>
<dbReference type="EMBL" id="MFJJ01000021">
    <property type="protein sequence ID" value="OGG14387.1"/>
    <property type="molecule type" value="Genomic_DNA"/>
</dbReference>
<feature type="transmembrane region" description="Helical" evidence="1">
    <location>
        <begin position="168"/>
        <end position="186"/>
    </location>
</feature>
<feature type="transmembrane region" description="Helical" evidence="1">
    <location>
        <begin position="351"/>
        <end position="368"/>
    </location>
</feature>
<accession>A0A1F5ZQK6</accession>
<organism evidence="2 3">
    <name type="scientific">Candidatus Gottesmanbacteria bacterium RIFCSPHIGHO2_01_FULL_46_14</name>
    <dbReference type="NCBI Taxonomy" id="1798380"/>
    <lineage>
        <taxon>Bacteria</taxon>
        <taxon>Candidatus Gottesmaniibacteriota</taxon>
    </lineage>
</organism>
<protein>
    <recommendedName>
        <fullName evidence="4">Glycosyltransferase RgtA/B/C/D-like domain-containing protein</fullName>
    </recommendedName>
</protein>
<evidence type="ECO:0008006" key="4">
    <source>
        <dbReference type="Google" id="ProtNLM"/>
    </source>
</evidence>
<evidence type="ECO:0000313" key="3">
    <source>
        <dbReference type="Proteomes" id="UP000177416"/>
    </source>
</evidence>
<evidence type="ECO:0000256" key="1">
    <source>
        <dbReference type="SAM" id="Phobius"/>
    </source>
</evidence>
<feature type="transmembrane region" description="Helical" evidence="1">
    <location>
        <begin position="193"/>
        <end position="220"/>
    </location>
</feature>
<feature type="transmembrane region" description="Helical" evidence="1">
    <location>
        <begin position="325"/>
        <end position="344"/>
    </location>
</feature>
<feature type="transmembrane region" description="Helical" evidence="1">
    <location>
        <begin position="7"/>
        <end position="30"/>
    </location>
</feature>
<reference evidence="2 3" key="1">
    <citation type="journal article" date="2016" name="Nat. Commun.">
        <title>Thousands of microbial genomes shed light on interconnected biogeochemical processes in an aquifer system.</title>
        <authorList>
            <person name="Anantharaman K."/>
            <person name="Brown C.T."/>
            <person name="Hug L.A."/>
            <person name="Sharon I."/>
            <person name="Castelle C.J."/>
            <person name="Probst A.J."/>
            <person name="Thomas B.C."/>
            <person name="Singh A."/>
            <person name="Wilkins M.J."/>
            <person name="Karaoz U."/>
            <person name="Brodie E.L."/>
            <person name="Williams K.H."/>
            <person name="Hubbard S.S."/>
            <person name="Banfield J.F."/>
        </authorList>
    </citation>
    <scope>NUCLEOTIDE SEQUENCE [LARGE SCALE GENOMIC DNA]</scope>
</reference>
<gene>
    <name evidence="2" type="ORF">A2875_03470</name>
</gene>
<keyword evidence="1" id="KW-0472">Membrane</keyword>
<comment type="caution">
    <text evidence="2">The sequence shown here is derived from an EMBL/GenBank/DDBJ whole genome shotgun (WGS) entry which is preliminary data.</text>
</comment>
<keyword evidence="1" id="KW-0812">Transmembrane</keyword>
<name>A0A1F5ZQK6_9BACT</name>
<feature type="transmembrane region" description="Helical" evidence="1">
    <location>
        <begin position="300"/>
        <end position="319"/>
    </location>
</feature>
<keyword evidence="1" id="KW-1133">Transmembrane helix</keyword>